<dbReference type="Proteomes" id="UP001154282">
    <property type="component" value="Unassembled WGS sequence"/>
</dbReference>
<keyword evidence="2" id="KW-1185">Reference proteome</keyword>
<gene>
    <name evidence="1" type="ORF">LITE_LOCUS27749</name>
</gene>
<proteinExistence type="predicted"/>
<sequence length="85" mass="9631">SLFSFILSPQKSFFSSSYLSQYKPEILSVDGDEEEDDGDCDGILSLSLFLSEGDLSIFIRGKGTRSFSKERSLIKEQLHRLRDFA</sequence>
<reference evidence="1" key="1">
    <citation type="submission" date="2022-08" db="EMBL/GenBank/DDBJ databases">
        <authorList>
            <person name="Gutierrez-Valencia J."/>
        </authorList>
    </citation>
    <scope>NUCLEOTIDE SEQUENCE</scope>
</reference>
<dbReference type="AlphaFoldDB" id="A0AAV0MB57"/>
<organism evidence="1 2">
    <name type="scientific">Linum tenue</name>
    <dbReference type="NCBI Taxonomy" id="586396"/>
    <lineage>
        <taxon>Eukaryota</taxon>
        <taxon>Viridiplantae</taxon>
        <taxon>Streptophyta</taxon>
        <taxon>Embryophyta</taxon>
        <taxon>Tracheophyta</taxon>
        <taxon>Spermatophyta</taxon>
        <taxon>Magnoliopsida</taxon>
        <taxon>eudicotyledons</taxon>
        <taxon>Gunneridae</taxon>
        <taxon>Pentapetalae</taxon>
        <taxon>rosids</taxon>
        <taxon>fabids</taxon>
        <taxon>Malpighiales</taxon>
        <taxon>Linaceae</taxon>
        <taxon>Linum</taxon>
    </lineage>
</organism>
<name>A0AAV0MB57_9ROSI</name>
<accession>A0AAV0MB57</accession>
<dbReference type="EMBL" id="CAMGYJ010000007">
    <property type="protein sequence ID" value="CAI0443620.1"/>
    <property type="molecule type" value="Genomic_DNA"/>
</dbReference>
<protein>
    <submittedName>
        <fullName evidence="1">Uncharacterized protein</fullName>
    </submittedName>
</protein>
<feature type="non-terminal residue" evidence="1">
    <location>
        <position position="1"/>
    </location>
</feature>
<evidence type="ECO:0000313" key="2">
    <source>
        <dbReference type="Proteomes" id="UP001154282"/>
    </source>
</evidence>
<comment type="caution">
    <text evidence="1">The sequence shown here is derived from an EMBL/GenBank/DDBJ whole genome shotgun (WGS) entry which is preliminary data.</text>
</comment>
<evidence type="ECO:0000313" key="1">
    <source>
        <dbReference type="EMBL" id="CAI0443620.1"/>
    </source>
</evidence>